<dbReference type="STRING" id="1715989.NITINOP_0617"/>
<evidence type="ECO:0000313" key="6">
    <source>
        <dbReference type="EMBL" id="CUQ65592.1"/>
    </source>
</evidence>
<accession>A0A0S4KQY4</accession>
<keyword evidence="2 4" id="KW-0479">Metal-binding</keyword>
<dbReference type="GO" id="GO:0020037">
    <property type="term" value="F:heme binding"/>
    <property type="evidence" value="ECO:0007669"/>
    <property type="project" value="InterPro"/>
</dbReference>
<evidence type="ECO:0000256" key="2">
    <source>
        <dbReference type="ARBA" id="ARBA00022723"/>
    </source>
</evidence>
<proteinExistence type="predicted"/>
<dbReference type="InterPro" id="IPR009056">
    <property type="entry name" value="Cyt_c-like_dom"/>
</dbReference>
<keyword evidence="7" id="KW-1185">Reference proteome</keyword>
<dbReference type="InterPro" id="IPR036909">
    <property type="entry name" value="Cyt_c-like_dom_sf"/>
</dbReference>
<gene>
    <name evidence="6" type="ORF">NITINOP_0617</name>
</gene>
<organism evidence="6 7">
    <name type="scientific">Candidatus Nitrospira inopinata</name>
    <dbReference type="NCBI Taxonomy" id="1715989"/>
    <lineage>
        <taxon>Bacteria</taxon>
        <taxon>Pseudomonadati</taxon>
        <taxon>Nitrospirota</taxon>
        <taxon>Nitrospiria</taxon>
        <taxon>Nitrospirales</taxon>
        <taxon>Nitrospiraceae</taxon>
        <taxon>Nitrospira</taxon>
    </lineage>
</organism>
<evidence type="ECO:0000256" key="3">
    <source>
        <dbReference type="ARBA" id="ARBA00023004"/>
    </source>
</evidence>
<dbReference type="Gene3D" id="1.10.760.10">
    <property type="entry name" value="Cytochrome c-like domain"/>
    <property type="match status" value="1"/>
</dbReference>
<dbReference type="GO" id="GO:0009055">
    <property type="term" value="F:electron transfer activity"/>
    <property type="evidence" value="ECO:0007669"/>
    <property type="project" value="InterPro"/>
</dbReference>
<keyword evidence="3 4" id="KW-0408">Iron</keyword>
<dbReference type="SUPFAM" id="SSF46626">
    <property type="entry name" value="Cytochrome c"/>
    <property type="match status" value="1"/>
</dbReference>
<dbReference type="Pfam" id="PF00034">
    <property type="entry name" value="Cytochrom_C"/>
    <property type="match status" value="1"/>
</dbReference>
<keyword evidence="1 4" id="KW-0349">Heme</keyword>
<evidence type="ECO:0000256" key="1">
    <source>
        <dbReference type="ARBA" id="ARBA00022617"/>
    </source>
</evidence>
<dbReference type="GO" id="GO:0046872">
    <property type="term" value="F:metal ion binding"/>
    <property type="evidence" value="ECO:0007669"/>
    <property type="project" value="UniProtKB-KW"/>
</dbReference>
<evidence type="ECO:0000313" key="7">
    <source>
        <dbReference type="Proteomes" id="UP000066284"/>
    </source>
</evidence>
<dbReference type="PROSITE" id="PS51257">
    <property type="entry name" value="PROKAR_LIPOPROTEIN"/>
    <property type="match status" value="1"/>
</dbReference>
<evidence type="ECO:0000259" key="5">
    <source>
        <dbReference type="PROSITE" id="PS51007"/>
    </source>
</evidence>
<dbReference type="OrthoDB" id="9794760at2"/>
<dbReference type="Proteomes" id="UP000066284">
    <property type="component" value="Chromosome 1"/>
</dbReference>
<dbReference type="AlphaFoldDB" id="A0A0S4KQY4"/>
<dbReference type="PROSITE" id="PS51007">
    <property type="entry name" value="CYTC"/>
    <property type="match status" value="1"/>
</dbReference>
<name>A0A0S4KQY4_9BACT</name>
<feature type="domain" description="Cytochrome c" evidence="5">
    <location>
        <begin position="54"/>
        <end position="152"/>
    </location>
</feature>
<dbReference type="RefSeq" id="WP_062483082.1">
    <property type="nucleotide sequence ID" value="NZ_LN885086.1"/>
</dbReference>
<evidence type="ECO:0000256" key="4">
    <source>
        <dbReference type="PROSITE-ProRule" id="PRU00433"/>
    </source>
</evidence>
<reference evidence="7" key="1">
    <citation type="submission" date="2015-09" db="EMBL/GenBank/DDBJ databases">
        <authorList>
            <person name="Daims H."/>
        </authorList>
    </citation>
    <scope>NUCLEOTIDE SEQUENCE [LARGE SCALE GENOMIC DNA]</scope>
</reference>
<sequence length="160" mass="17496">MRPGEQKGLVRIHRRTMTIGTLILACWIGGQLLPFSVETGWAAASSPTTPRLKGNVAKGREIFNGRGACHYCHGIDGYLGRTPRLEPDTAALIAGLNPPPPDLRNPAALRLKTNKERARAIREGHPGTGMFPDLTMTDQDIADLLMYLAFLRKDPNPMAD</sequence>
<dbReference type="EMBL" id="LN885086">
    <property type="protein sequence ID" value="CUQ65592.1"/>
    <property type="molecule type" value="Genomic_DNA"/>
</dbReference>
<dbReference type="KEGG" id="nio:NITINOP_0617"/>
<protein>
    <submittedName>
        <fullName evidence="6">Putative Cytochrome c</fullName>
    </submittedName>
</protein>